<dbReference type="PANTHER" id="PTHR10587">
    <property type="entry name" value="GLYCOSYL TRANSFERASE-RELATED"/>
    <property type="match status" value="1"/>
</dbReference>
<dbReference type="InterPro" id="IPR050248">
    <property type="entry name" value="Polysacc_deacetylase_ArnD"/>
</dbReference>
<protein>
    <submittedName>
        <fullName evidence="2">Peptidoglycan-N-acetylglucosamine deacetylase</fullName>
    </submittedName>
</protein>
<evidence type="ECO:0000313" key="2">
    <source>
        <dbReference type="EMBL" id="TRU47908.1"/>
    </source>
</evidence>
<dbReference type="InterPro" id="IPR002509">
    <property type="entry name" value="NODB_dom"/>
</dbReference>
<sequence length="235" mass="26299">MFNYLFAFSSLAGLSLILILFFQPRWILSLIASIVPGAVYFTKTDKPIIALTIDDGPDAVATPKILEILQRYQARATFFVISDRVKGNESVIREIVNQGHELGNHLTEDKPSIQLSPKEFETELLEADRIIAKFAKPCWLRPGGGWYNTTIVKTARQHGYRVALGSIFPFDTHIPSSWFASTQILCNAHPGSIIILHDSGLWGERTALTLSRVLPKLSQKGYQVVTLSELYARNL</sequence>
<proteinExistence type="predicted"/>
<reference evidence="2 3" key="1">
    <citation type="submission" date="2019-01" db="EMBL/GenBank/DDBJ databases">
        <title>Coherence of Microcystis species and biogeography revealed through population genomics.</title>
        <authorList>
            <person name="Perez-Carrascal O.M."/>
            <person name="Terrat Y."/>
            <person name="Giani A."/>
            <person name="Fortin N."/>
            <person name="Tromas N."/>
            <person name="Shapiro B.J."/>
        </authorList>
    </citation>
    <scope>NUCLEOTIDE SEQUENCE [LARGE SCALE GENOMIC DNA]</scope>
    <source>
        <strain evidence="2">Ma_QC_Ch_20071001_S25D</strain>
    </source>
</reference>
<dbReference type="GO" id="GO:0005975">
    <property type="term" value="P:carbohydrate metabolic process"/>
    <property type="evidence" value="ECO:0007669"/>
    <property type="project" value="InterPro"/>
</dbReference>
<dbReference type="PROSITE" id="PS51677">
    <property type="entry name" value="NODB"/>
    <property type="match status" value="1"/>
</dbReference>
<dbReference type="AlphaFoldDB" id="A0A552FMF3"/>
<gene>
    <name evidence="2" type="ORF">EWV57_15570</name>
</gene>
<dbReference type="SUPFAM" id="SSF88713">
    <property type="entry name" value="Glycoside hydrolase/deacetylase"/>
    <property type="match status" value="1"/>
</dbReference>
<dbReference type="Gene3D" id="3.20.20.370">
    <property type="entry name" value="Glycoside hydrolase/deacetylase"/>
    <property type="match status" value="1"/>
</dbReference>
<dbReference type="Pfam" id="PF01522">
    <property type="entry name" value="Polysacc_deac_1"/>
    <property type="match status" value="1"/>
</dbReference>
<evidence type="ECO:0000313" key="3">
    <source>
        <dbReference type="Proteomes" id="UP000316958"/>
    </source>
</evidence>
<dbReference type="GO" id="GO:0016810">
    <property type="term" value="F:hydrolase activity, acting on carbon-nitrogen (but not peptide) bonds"/>
    <property type="evidence" value="ECO:0007669"/>
    <property type="project" value="InterPro"/>
</dbReference>
<dbReference type="CDD" id="cd10958">
    <property type="entry name" value="CE4_NodB_like_2"/>
    <property type="match status" value="1"/>
</dbReference>
<name>A0A552FMF3_MICAE</name>
<feature type="domain" description="NodB homology" evidence="1">
    <location>
        <begin position="47"/>
        <end position="225"/>
    </location>
</feature>
<dbReference type="PANTHER" id="PTHR10587:SF137">
    <property type="entry name" value="4-DEOXY-4-FORMAMIDO-L-ARABINOSE-PHOSPHOUNDECAPRENOL DEFORMYLASE ARND-RELATED"/>
    <property type="match status" value="1"/>
</dbReference>
<accession>A0A552FMF3</accession>
<evidence type="ECO:0000259" key="1">
    <source>
        <dbReference type="PROSITE" id="PS51677"/>
    </source>
</evidence>
<organism evidence="2 3">
    <name type="scientific">Microcystis aeruginosa Ma_QC_Ch_20071001_S25D</name>
    <dbReference type="NCBI Taxonomy" id="2486250"/>
    <lineage>
        <taxon>Bacteria</taxon>
        <taxon>Bacillati</taxon>
        <taxon>Cyanobacteriota</taxon>
        <taxon>Cyanophyceae</taxon>
        <taxon>Oscillatoriophycideae</taxon>
        <taxon>Chroococcales</taxon>
        <taxon>Microcystaceae</taxon>
        <taxon>Microcystis</taxon>
    </lineage>
</organism>
<dbReference type="Proteomes" id="UP000316958">
    <property type="component" value="Unassembled WGS sequence"/>
</dbReference>
<dbReference type="EMBL" id="SFBE01000258">
    <property type="protein sequence ID" value="TRU47908.1"/>
    <property type="molecule type" value="Genomic_DNA"/>
</dbReference>
<dbReference type="InterPro" id="IPR011330">
    <property type="entry name" value="Glyco_hydro/deAcase_b/a-brl"/>
</dbReference>
<comment type="caution">
    <text evidence="2">The sequence shown here is derived from an EMBL/GenBank/DDBJ whole genome shotgun (WGS) entry which is preliminary data.</text>
</comment>